<proteinExistence type="predicted"/>
<keyword evidence="1" id="KW-0639">Primosome</keyword>
<gene>
    <name evidence="3" type="ORF">SAMN05216199_0805</name>
</gene>
<protein>
    <submittedName>
        <fullName evidence="3">DnaB-like helicase C terminal domain-containing protein</fullName>
    </submittedName>
</protein>
<keyword evidence="3" id="KW-0547">Nucleotide-binding</keyword>
<dbReference type="InterPro" id="IPR007694">
    <property type="entry name" value="DNA_helicase_DnaB-like_C"/>
</dbReference>
<reference evidence="4" key="1">
    <citation type="submission" date="2016-10" db="EMBL/GenBank/DDBJ databases">
        <authorList>
            <person name="Varghese N."/>
            <person name="Submissions S."/>
        </authorList>
    </citation>
    <scope>NUCLEOTIDE SEQUENCE [LARGE SCALE GENOMIC DNA]</scope>
    <source>
        <strain evidence="4">CGMCC 1.6963</strain>
    </source>
</reference>
<dbReference type="SMART" id="SM00382">
    <property type="entry name" value="AAA"/>
    <property type="match status" value="1"/>
</dbReference>
<keyword evidence="3" id="KW-0378">Hydrolase</keyword>
<dbReference type="GO" id="GO:0006269">
    <property type="term" value="P:DNA replication, synthesis of primer"/>
    <property type="evidence" value="ECO:0007669"/>
    <property type="project" value="UniProtKB-KW"/>
</dbReference>
<name>A0A1H9QZD6_9MICO</name>
<evidence type="ECO:0000256" key="1">
    <source>
        <dbReference type="ARBA" id="ARBA00022515"/>
    </source>
</evidence>
<dbReference type="GO" id="GO:1990077">
    <property type="term" value="C:primosome complex"/>
    <property type="evidence" value="ECO:0007669"/>
    <property type="project" value="UniProtKB-KW"/>
</dbReference>
<dbReference type="GO" id="GO:0003678">
    <property type="term" value="F:DNA helicase activity"/>
    <property type="evidence" value="ECO:0007669"/>
    <property type="project" value="InterPro"/>
</dbReference>
<dbReference type="InterPro" id="IPR003593">
    <property type="entry name" value="AAA+_ATPase"/>
</dbReference>
<dbReference type="PROSITE" id="PS51199">
    <property type="entry name" value="SF4_HELICASE"/>
    <property type="match status" value="1"/>
</dbReference>
<dbReference type="AlphaFoldDB" id="A0A1H9QZD6"/>
<dbReference type="STRING" id="587636.SAMN05216199_0805"/>
<feature type="domain" description="SF4 helicase" evidence="2">
    <location>
        <begin position="51"/>
        <end position="348"/>
    </location>
</feature>
<dbReference type="Pfam" id="PF03796">
    <property type="entry name" value="DnaB_C"/>
    <property type="match status" value="1"/>
</dbReference>
<evidence type="ECO:0000259" key="2">
    <source>
        <dbReference type="PROSITE" id="PS51199"/>
    </source>
</evidence>
<keyword evidence="4" id="KW-1185">Reference proteome</keyword>
<dbReference type="InterPro" id="IPR027417">
    <property type="entry name" value="P-loop_NTPase"/>
</dbReference>
<dbReference type="Gene3D" id="3.40.50.300">
    <property type="entry name" value="P-loop containing nucleotide triphosphate hydrolases"/>
    <property type="match status" value="1"/>
</dbReference>
<dbReference type="PANTHER" id="PTHR30153">
    <property type="entry name" value="REPLICATIVE DNA HELICASE DNAB"/>
    <property type="match status" value="1"/>
</dbReference>
<evidence type="ECO:0000313" key="4">
    <source>
        <dbReference type="Proteomes" id="UP000199019"/>
    </source>
</evidence>
<dbReference type="SUPFAM" id="SSF52540">
    <property type="entry name" value="P-loop containing nucleoside triphosphate hydrolases"/>
    <property type="match status" value="1"/>
</dbReference>
<dbReference type="GO" id="GO:0005524">
    <property type="term" value="F:ATP binding"/>
    <property type="evidence" value="ECO:0007669"/>
    <property type="project" value="InterPro"/>
</dbReference>
<dbReference type="PANTHER" id="PTHR30153:SF2">
    <property type="entry name" value="REPLICATIVE DNA HELICASE"/>
    <property type="match status" value="1"/>
</dbReference>
<evidence type="ECO:0000313" key="3">
    <source>
        <dbReference type="EMBL" id="SER65826.1"/>
    </source>
</evidence>
<keyword evidence="3" id="KW-0347">Helicase</keyword>
<accession>A0A1H9QZD6</accession>
<sequence>MGAMTATVSTADQGGLVVVDGSSPSAPAHDPRLKSLTTVLADTTAKIQQGRSAGARVWPTGFDALDTALAGGLRSGELILMGGPQGLGKTTMALQMLRRAIVTGTRPAIFFSYEHDAHAVLERLIAIEAADLGGSEALTLNTIRQVFESRHTRATSLEEQFANTRGGAHAVRALARYSDRLHIHASSGMHTGIDQIRAAVQAVAEEHGQAPFVLVDYLQKVPVPGAGLGDEERITHVVEQLKDIALTVESPVLAIVAAEKASLVAGKRMRVHDLRGSSALAYEADVVFILNDKYDIVARHHLMYHLDMAERFRQWVVLTIEKNRGGIDKVELEFQKRFEQGRFEREGRIVQEQLIEERIFVD</sequence>
<organism evidence="3 4">
    <name type="scientific">Pedococcus cremeus</name>
    <dbReference type="NCBI Taxonomy" id="587636"/>
    <lineage>
        <taxon>Bacteria</taxon>
        <taxon>Bacillati</taxon>
        <taxon>Actinomycetota</taxon>
        <taxon>Actinomycetes</taxon>
        <taxon>Micrococcales</taxon>
        <taxon>Intrasporangiaceae</taxon>
        <taxon>Pedococcus</taxon>
    </lineage>
</organism>
<dbReference type="EMBL" id="FOHB01000001">
    <property type="protein sequence ID" value="SER65826.1"/>
    <property type="molecule type" value="Genomic_DNA"/>
</dbReference>
<dbReference type="Proteomes" id="UP000199019">
    <property type="component" value="Unassembled WGS sequence"/>
</dbReference>
<keyword evidence="3" id="KW-0067">ATP-binding</keyword>
<dbReference type="GO" id="GO:0005829">
    <property type="term" value="C:cytosol"/>
    <property type="evidence" value="ECO:0007669"/>
    <property type="project" value="TreeGrafter"/>
</dbReference>